<sequence length="198" mass="21462">MYSDGNSASPKNGQLLYYRDEMKDESTCEHLQSTEDPLQTLANGFQASPLKLQLEPDESINETQVNRKTEVEEVLASGSDEEALRFFEQMEELMRSQDTLPYEFTMELDEIIKSCGITDLSDPLGMTSAGLSGEHSFQGAGASSLLDGLERFDFSTLGVSDDGHKIEAATPDLVAPSSTNSGPSFGSEAQEAHGPPTL</sequence>
<gene>
    <name evidence="2" type="ORF">NLI96_g10718</name>
</gene>
<dbReference type="Proteomes" id="UP001212997">
    <property type="component" value="Unassembled WGS sequence"/>
</dbReference>
<proteinExistence type="predicted"/>
<organism evidence="2 3">
    <name type="scientific">Meripilus lineatus</name>
    <dbReference type="NCBI Taxonomy" id="2056292"/>
    <lineage>
        <taxon>Eukaryota</taxon>
        <taxon>Fungi</taxon>
        <taxon>Dikarya</taxon>
        <taxon>Basidiomycota</taxon>
        <taxon>Agaricomycotina</taxon>
        <taxon>Agaricomycetes</taxon>
        <taxon>Polyporales</taxon>
        <taxon>Meripilaceae</taxon>
        <taxon>Meripilus</taxon>
    </lineage>
</organism>
<protein>
    <submittedName>
        <fullName evidence="2">Uncharacterized protein</fullName>
    </submittedName>
</protein>
<dbReference type="AlphaFoldDB" id="A0AAD5YE29"/>
<name>A0AAD5YE29_9APHY</name>
<reference evidence="2" key="1">
    <citation type="submission" date="2022-07" db="EMBL/GenBank/DDBJ databases">
        <title>Genome Sequence of Physisporinus lineatus.</title>
        <authorList>
            <person name="Buettner E."/>
        </authorList>
    </citation>
    <scope>NUCLEOTIDE SEQUENCE</scope>
    <source>
        <strain evidence="2">VT162</strain>
    </source>
</reference>
<accession>A0AAD5YE29</accession>
<keyword evidence="3" id="KW-1185">Reference proteome</keyword>
<comment type="caution">
    <text evidence="2">The sequence shown here is derived from an EMBL/GenBank/DDBJ whole genome shotgun (WGS) entry which is preliminary data.</text>
</comment>
<evidence type="ECO:0000256" key="1">
    <source>
        <dbReference type="SAM" id="MobiDB-lite"/>
    </source>
</evidence>
<feature type="region of interest" description="Disordered" evidence="1">
    <location>
        <begin position="168"/>
        <end position="198"/>
    </location>
</feature>
<dbReference type="EMBL" id="JANAWD010000634">
    <property type="protein sequence ID" value="KAJ3477071.1"/>
    <property type="molecule type" value="Genomic_DNA"/>
</dbReference>
<evidence type="ECO:0000313" key="3">
    <source>
        <dbReference type="Proteomes" id="UP001212997"/>
    </source>
</evidence>
<evidence type="ECO:0000313" key="2">
    <source>
        <dbReference type="EMBL" id="KAJ3477071.1"/>
    </source>
</evidence>